<dbReference type="AlphaFoldDB" id="A0A7W9U3W5"/>
<comment type="caution">
    <text evidence="2">The sequence shown here is derived from an EMBL/GenBank/DDBJ whole genome shotgun (WGS) entry which is preliminary data.</text>
</comment>
<keyword evidence="3" id="KW-1185">Reference proteome</keyword>
<evidence type="ECO:0000313" key="3">
    <source>
        <dbReference type="Proteomes" id="UP000571554"/>
    </source>
</evidence>
<evidence type="ECO:0000256" key="1">
    <source>
        <dbReference type="SAM" id="Phobius"/>
    </source>
</evidence>
<feature type="transmembrane region" description="Helical" evidence="1">
    <location>
        <begin position="39"/>
        <end position="59"/>
    </location>
</feature>
<organism evidence="2 3">
    <name type="scientific">Paraburkholderia bannensis</name>
    <dbReference type="NCBI Taxonomy" id="765414"/>
    <lineage>
        <taxon>Bacteria</taxon>
        <taxon>Pseudomonadati</taxon>
        <taxon>Pseudomonadota</taxon>
        <taxon>Betaproteobacteria</taxon>
        <taxon>Burkholderiales</taxon>
        <taxon>Burkholderiaceae</taxon>
        <taxon>Paraburkholderia</taxon>
    </lineage>
</organism>
<proteinExistence type="predicted"/>
<reference evidence="2 3" key="1">
    <citation type="submission" date="2020-08" db="EMBL/GenBank/DDBJ databases">
        <title>Above-ground endophytic microbial communities from plants in different locations in the United States.</title>
        <authorList>
            <person name="Frank C."/>
        </authorList>
    </citation>
    <scope>NUCLEOTIDE SEQUENCE [LARGE SCALE GENOMIC DNA]</scope>
    <source>
        <strain evidence="2 3">WP4_2_2</strain>
    </source>
</reference>
<dbReference type="RefSeq" id="WP_183731908.1">
    <property type="nucleotide sequence ID" value="NZ_JACHBW010000028.1"/>
</dbReference>
<keyword evidence="1" id="KW-1133">Transmembrane helix</keyword>
<keyword evidence="1" id="KW-0472">Membrane</keyword>
<keyword evidence="1" id="KW-0812">Transmembrane</keyword>
<sequence>MLIAIVLRVLDPVFVFCDDLPVMLARSIWRRMNRRSTRFVASVDLVIIVTLLIVAYAWIGS</sequence>
<gene>
    <name evidence="2" type="ORF">F4827_006453</name>
</gene>
<evidence type="ECO:0000313" key="2">
    <source>
        <dbReference type="EMBL" id="MBB6106577.1"/>
    </source>
</evidence>
<dbReference type="Proteomes" id="UP000571554">
    <property type="component" value="Unassembled WGS sequence"/>
</dbReference>
<protein>
    <submittedName>
        <fullName evidence="2">Uncharacterized protein</fullName>
    </submittedName>
</protein>
<accession>A0A7W9U3W5</accession>
<name>A0A7W9U3W5_9BURK</name>
<dbReference type="EMBL" id="JACHBW010000028">
    <property type="protein sequence ID" value="MBB6106577.1"/>
    <property type="molecule type" value="Genomic_DNA"/>
</dbReference>